<organism evidence="2 3">
    <name type="scientific">Hericium alpestre</name>
    <dbReference type="NCBI Taxonomy" id="135208"/>
    <lineage>
        <taxon>Eukaryota</taxon>
        <taxon>Fungi</taxon>
        <taxon>Dikarya</taxon>
        <taxon>Basidiomycota</taxon>
        <taxon>Agaricomycotina</taxon>
        <taxon>Agaricomycetes</taxon>
        <taxon>Russulales</taxon>
        <taxon>Hericiaceae</taxon>
        <taxon>Hericium</taxon>
    </lineage>
</organism>
<protein>
    <submittedName>
        <fullName evidence="2">Uncharacterized protein</fullName>
    </submittedName>
</protein>
<feature type="compositionally biased region" description="Basic and acidic residues" evidence="1">
    <location>
        <begin position="88"/>
        <end position="97"/>
    </location>
</feature>
<dbReference type="STRING" id="135208.A0A4Z0A3W0"/>
<sequence>MPVNKNNELVQPPTPKALTHKSSNSSALGSRKPALEGDDSDSSELPFEKRLFEQEIKIASSNKKKVQGHGDKKKIKKIIISMDHSLDDDPFHLADKSKQKRKKQKVVFSNDESQPETMDVEKIEVKGKKEDKDEEEEEEKEIEEKMRYVLEMSMKKEKKTFEDENDFILKDCNVTELHLIDKLLKKFYHSLPSLHNPISLTGGSNHVLTLGASLLTENEYENITLDYLIQIMTFTNNMSLNLINPAYTDPALFEANNALHRGIISKETGEVCLFMMIEFVVKSNLVDWRKVNSGKDNARFIRELYVSPLSMEWERTLAFYSAVFNKRKFSIFCLEGGVPFTMLMGDEVPILSSQRQTPKVKATKSSTSSASSSLSKGGNGVREMTKHPLGLLDTIPIWDCTHYYKRLGSGGALSKGDPWFLFIKAHKHTKPVKGDLELGDLIVVIHTTTEYMKRAYTHLNLNVQGISFLLESRSSLHMLRL</sequence>
<evidence type="ECO:0000256" key="1">
    <source>
        <dbReference type="SAM" id="MobiDB-lite"/>
    </source>
</evidence>
<proteinExistence type="predicted"/>
<accession>A0A4Z0A3W0</accession>
<dbReference type="Proteomes" id="UP000298061">
    <property type="component" value="Unassembled WGS sequence"/>
</dbReference>
<dbReference type="EMBL" id="SFCI01000348">
    <property type="protein sequence ID" value="TFY80378.1"/>
    <property type="molecule type" value="Genomic_DNA"/>
</dbReference>
<evidence type="ECO:0000313" key="2">
    <source>
        <dbReference type="EMBL" id="TFY80378.1"/>
    </source>
</evidence>
<dbReference type="AlphaFoldDB" id="A0A4Z0A3W0"/>
<feature type="region of interest" description="Disordered" evidence="1">
    <location>
        <begin position="354"/>
        <end position="381"/>
    </location>
</feature>
<keyword evidence="3" id="KW-1185">Reference proteome</keyword>
<evidence type="ECO:0000313" key="3">
    <source>
        <dbReference type="Proteomes" id="UP000298061"/>
    </source>
</evidence>
<reference evidence="2 3" key="1">
    <citation type="submission" date="2019-02" db="EMBL/GenBank/DDBJ databases">
        <title>Genome sequencing of the rare red list fungi Hericium alpestre (H. flagellum).</title>
        <authorList>
            <person name="Buettner E."/>
            <person name="Kellner H."/>
        </authorList>
    </citation>
    <scope>NUCLEOTIDE SEQUENCE [LARGE SCALE GENOMIC DNA]</scope>
    <source>
        <strain evidence="2 3">DSM 108284</strain>
    </source>
</reference>
<comment type="caution">
    <text evidence="2">The sequence shown here is derived from an EMBL/GenBank/DDBJ whole genome shotgun (WGS) entry which is preliminary data.</text>
</comment>
<dbReference type="OrthoDB" id="3330616at2759"/>
<feature type="compositionally biased region" description="Low complexity" evidence="1">
    <location>
        <begin position="363"/>
        <end position="376"/>
    </location>
</feature>
<gene>
    <name evidence="2" type="ORF">EWM64_g3634</name>
</gene>
<feature type="region of interest" description="Disordered" evidence="1">
    <location>
        <begin position="1"/>
        <end position="46"/>
    </location>
</feature>
<feature type="compositionally biased region" description="Basic and acidic residues" evidence="1">
    <location>
        <begin position="119"/>
        <end position="131"/>
    </location>
</feature>
<name>A0A4Z0A3W0_9AGAM</name>
<feature type="region of interest" description="Disordered" evidence="1">
    <location>
        <begin position="88"/>
        <end position="140"/>
    </location>
</feature>